<organism evidence="7 8">
    <name type="scientific">Buddleja alternifolia</name>
    <dbReference type="NCBI Taxonomy" id="168488"/>
    <lineage>
        <taxon>Eukaryota</taxon>
        <taxon>Viridiplantae</taxon>
        <taxon>Streptophyta</taxon>
        <taxon>Embryophyta</taxon>
        <taxon>Tracheophyta</taxon>
        <taxon>Spermatophyta</taxon>
        <taxon>Magnoliopsida</taxon>
        <taxon>eudicotyledons</taxon>
        <taxon>Gunneridae</taxon>
        <taxon>Pentapetalae</taxon>
        <taxon>asterids</taxon>
        <taxon>lamiids</taxon>
        <taxon>Lamiales</taxon>
        <taxon>Scrophulariaceae</taxon>
        <taxon>Buddlejeae</taxon>
        <taxon>Buddleja</taxon>
    </lineage>
</organism>
<evidence type="ECO:0000256" key="5">
    <source>
        <dbReference type="SAM" id="MobiDB-lite"/>
    </source>
</evidence>
<dbReference type="InterPro" id="IPR059002">
    <property type="entry name" value="IBH1_N"/>
</dbReference>
<evidence type="ECO:0000256" key="2">
    <source>
        <dbReference type="ARBA" id="ARBA00023015"/>
    </source>
</evidence>
<evidence type="ECO:0000256" key="1">
    <source>
        <dbReference type="ARBA" id="ARBA00004123"/>
    </source>
</evidence>
<dbReference type="EMBL" id="WHWC01000015">
    <property type="protein sequence ID" value="KAG8369064.1"/>
    <property type="molecule type" value="Genomic_DNA"/>
</dbReference>
<evidence type="ECO:0000256" key="4">
    <source>
        <dbReference type="ARBA" id="ARBA00023242"/>
    </source>
</evidence>
<evidence type="ECO:0000313" key="8">
    <source>
        <dbReference type="Proteomes" id="UP000826271"/>
    </source>
</evidence>
<evidence type="ECO:0000256" key="3">
    <source>
        <dbReference type="ARBA" id="ARBA00023163"/>
    </source>
</evidence>
<protein>
    <recommendedName>
        <fullName evidence="6">BHLH domain-containing protein</fullName>
    </recommendedName>
</protein>
<evidence type="ECO:0000259" key="6">
    <source>
        <dbReference type="PROSITE" id="PS50888"/>
    </source>
</evidence>
<dbReference type="InterPro" id="IPR044549">
    <property type="entry name" value="bHLH_AtIBH1-like"/>
</dbReference>
<feature type="region of interest" description="Disordered" evidence="5">
    <location>
        <begin position="1"/>
        <end position="46"/>
    </location>
</feature>
<dbReference type="GO" id="GO:0046983">
    <property type="term" value="F:protein dimerization activity"/>
    <property type="evidence" value="ECO:0007669"/>
    <property type="project" value="InterPro"/>
</dbReference>
<reference evidence="7" key="1">
    <citation type="submission" date="2019-10" db="EMBL/GenBank/DDBJ databases">
        <authorList>
            <person name="Zhang R."/>
            <person name="Pan Y."/>
            <person name="Wang J."/>
            <person name="Ma R."/>
            <person name="Yu S."/>
        </authorList>
    </citation>
    <scope>NUCLEOTIDE SEQUENCE</scope>
    <source>
        <strain evidence="7">LA-IB0</strain>
        <tissue evidence="7">Leaf</tissue>
    </source>
</reference>
<dbReference type="GO" id="GO:0006355">
    <property type="term" value="P:regulation of DNA-templated transcription"/>
    <property type="evidence" value="ECO:0007669"/>
    <property type="project" value="InterPro"/>
</dbReference>
<feature type="compositionally biased region" description="Low complexity" evidence="5">
    <location>
        <begin position="1"/>
        <end position="13"/>
    </location>
</feature>
<dbReference type="InterPro" id="IPR044660">
    <property type="entry name" value="IBH1-like"/>
</dbReference>
<dbReference type="AlphaFoldDB" id="A0AAV6WMK7"/>
<dbReference type="GO" id="GO:0005634">
    <property type="term" value="C:nucleus"/>
    <property type="evidence" value="ECO:0007669"/>
    <property type="project" value="UniProtKB-SubCell"/>
</dbReference>
<dbReference type="InterPro" id="IPR036638">
    <property type="entry name" value="HLH_DNA-bd_sf"/>
</dbReference>
<dbReference type="GO" id="GO:0000976">
    <property type="term" value="F:transcription cis-regulatory region binding"/>
    <property type="evidence" value="ECO:0007669"/>
    <property type="project" value="UniProtKB-ARBA"/>
</dbReference>
<evidence type="ECO:0000313" key="7">
    <source>
        <dbReference type="EMBL" id="KAG8369064.1"/>
    </source>
</evidence>
<proteinExistence type="predicted"/>
<comment type="subcellular location">
    <subcellularLocation>
        <location evidence="1">Nucleus</location>
    </subcellularLocation>
</comment>
<gene>
    <name evidence="7" type="ORF">BUALT_Bualt15G0111400</name>
</gene>
<keyword evidence="3" id="KW-0804">Transcription</keyword>
<dbReference type="Pfam" id="PF26576">
    <property type="entry name" value="IBH1_N"/>
    <property type="match status" value="1"/>
</dbReference>
<keyword evidence="4" id="KW-0539">Nucleus</keyword>
<name>A0AAV6WMK7_9LAMI</name>
<dbReference type="PANTHER" id="PTHR33124:SF81">
    <property type="entry name" value="TRANSCRIPTION FACTOR BHLH149-LIKE"/>
    <property type="match status" value="1"/>
</dbReference>
<dbReference type="Proteomes" id="UP000826271">
    <property type="component" value="Unassembled WGS sequence"/>
</dbReference>
<accession>A0AAV6WMK7</accession>
<dbReference type="SUPFAM" id="SSF47459">
    <property type="entry name" value="HLH, helix-loop-helix DNA-binding domain"/>
    <property type="match status" value="1"/>
</dbReference>
<dbReference type="PANTHER" id="PTHR33124">
    <property type="entry name" value="TRANSCRIPTION FACTOR IBH1-LIKE 1"/>
    <property type="match status" value="1"/>
</dbReference>
<keyword evidence="8" id="KW-1185">Reference proteome</keyword>
<keyword evidence="2" id="KW-0805">Transcription regulation</keyword>
<dbReference type="InterPro" id="IPR011598">
    <property type="entry name" value="bHLH_dom"/>
</dbReference>
<dbReference type="PROSITE" id="PS50888">
    <property type="entry name" value="BHLH"/>
    <property type="match status" value="1"/>
</dbReference>
<dbReference type="CDD" id="cd11444">
    <property type="entry name" value="bHLH_AtIBH1_like"/>
    <property type="match status" value="1"/>
</dbReference>
<comment type="caution">
    <text evidence="7">The sequence shown here is derived from an EMBL/GenBank/DDBJ whole genome shotgun (WGS) entry which is preliminary data.</text>
</comment>
<sequence length="202" mass="21934">MAESSLPSSSSQSNPGTNASNLSRKRRKIDPQSSSDRETSSTGLLRWRTKSDQQIYSSKLVDALRHLRRPDSAAATSKAVRNAADRVLAASARGKTRWSRAILTGRLSLRLNKKHKKVAKPAAPIKKPAVQKKMPLLQRKVKVLSRLVPGCRKTSLPNLLEETTDYIAALEMQVKTMTSLTALLNGAVPAGGDGDQYVSSSS</sequence>
<feature type="domain" description="BHLH" evidence="6">
    <location>
        <begin position="121"/>
        <end position="170"/>
    </location>
</feature>